<gene>
    <name evidence="1" type="ORF">MRATA1EN1_LOCUS18216</name>
</gene>
<name>A0ABN8Z692_RANTA</name>
<sequence>MDRGSWLATVHGGHELDTTLQLKHHMMRDIQRVCVIFTLIYNPRIYAKNRVFFLISSISSQYRKYLYKNIYYWTVSGAPLVVQTVKNLPPIWETKVPSLSWEDPLEKGRVTHSSNVAWRIPWT</sequence>
<accession>A0ABN8Z692</accession>
<reference evidence="1" key="1">
    <citation type="submission" date="2023-04" db="EMBL/GenBank/DDBJ databases">
        <authorList>
            <consortium name="ELIXIR-Norway"/>
        </authorList>
    </citation>
    <scope>NUCLEOTIDE SEQUENCE [LARGE SCALE GENOMIC DNA]</scope>
</reference>
<proteinExistence type="predicted"/>
<evidence type="ECO:0000313" key="2">
    <source>
        <dbReference type="Proteomes" id="UP001176941"/>
    </source>
</evidence>
<dbReference type="EMBL" id="OX459965">
    <property type="protein sequence ID" value="CAI9169254.1"/>
    <property type="molecule type" value="Genomic_DNA"/>
</dbReference>
<protein>
    <submittedName>
        <fullName evidence="1">Uncharacterized protein</fullName>
    </submittedName>
</protein>
<keyword evidence="2" id="KW-1185">Reference proteome</keyword>
<dbReference type="Proteomes" id="UP001176941">
    <property type="component" value="Chromosome 29"/>
</dbReference>
<organism evidence="1 2">
    <name type="scientific">Rangifer tarandus platyrhynchus</name>
    <name type="common">Svalbard reindeer</name>
    <dbReference type="NCBI Taxonomy" id="3082113"/>
    <lineage>
        <taxon>Eukaryota</taxon>
        <taxon>Metazoa</taxon>
        <taxon>Chordata</taxon>
        <taxon>Craniata</taxon>
        <taxon>Vertebrata</taxon>
        <taxon>Euteleostomi</taxon>
        <taxon>Mammalia</taxon>
        <taxon>Eutheria</taxon>
        <taxon>Laurasiatheria</taxon>
        <taxon>Artiodactyla</taxon>
        <taxon>Ruminantia</taxon>
        <taxon>Pecora</taxon>
        <taxon>Cervidae</taxon>
        <taxon>Odocoileinae</taxon>
        <taxon>Rangifer</taxon>
    </lineage>
</organism>
<evidence type="ECO:0000313" key="1">
    <source>
        <dbReference type="EMBL" id="CAI9169254.1"/>
    </source>
</evidence>